<dbReference type="PANTHER" id="PTHR40448">
    <property type="entry name" value="TWO-COMPONENT SENSOR HISTIDINE KINASE"/>
    <property type="match status" value="1"/>
</dbReference>
<keyword evidence="3" id="KW-0418">Kinase</keyword>
<feature type="transmembrane region" description="Helical" evidence="1">
    <location>
        <begin position="154"/>
        <end position="172"/>
    </location>
</feature>
<evidence type="ECO:0000256" key="1">
    <source>
        <dbReference type="SAM" id="Phobius"/>
    </source>
</evidence>
<organism evidence="3 4">
    <name type="scientific">Streptococcus equinus</name>
    <name type="common">Streptococcus bovis</name>
    <dbReference type="NCBI Taxonomy" id="1335"/>
    <lineage>
        <taxon>Bacteria</taxon>
        <taxon>Bacillati</taxon>
        <taxon>Bacillota</taxon>
        <taxon>Bacilli</taxon>
        <taxon>Lactobacillales</taxon>
        <taxon>Streptococcaceae</taxon>
        <taxon>Streptococcus</taxon>
    </lineage>
</organism>
<dbReference type="GO" id="GO:0016301">
    <property type="term" value="F:kinase activity"/>
    <property type="evidence" value="ECO:0007669"/>
    <property type="project" value="UniProtKB-KW"/>
</dbReference>
<protein>
    <submittedName>
        <fullName evidence="3">Two-component system, AgrA family, sensor histidine kinase AgrC</fullName>
    </submittedName>
</protein>
<dbReference type="RefSeq" id="WP_074482430.1">
    <property type="nucleotide sequence ID" value="NZ_FNJK01000003.1"/>
</dbReference>
<proteinExistence type="predicted"/>
<feature type="domain" description="Sensor histidine kinase NatK-like C-terminal" evidence="2">
    <location>
        <begin position="333"/>
        <end position="434"/>
    </location>
</feature>
<dbReference type="Pfam" id="PF14501">
    <property type="entry name" value="HATPase_c_5"/>
    <property type="match status" value="1"/>
</dbReference>
<evidence type="ECO:0000313" key="4">
    <source>
        <dbReference type="Proteomes" id="UP000183816"/>
    </source>
</evidence>
<dbReference type="GO" id="GO:0042802">
    <property type="term" value="F:identical protein binding"/>
    <property type="evidence" value="ECO:0007669"/>
    <property type="project" value="TreeGrafter"/>
</dbReference>
<keyword evidence="3" id="KW-0808">Transferase</keyword>
<dbReference type="Gene3D" id="3.30.565.10">
    <property type="entry name" value="Histidine kinase-like ATPase, C-terminal domain"/>
    <property type="match status" value="1"/>
</dbReference>
<feature type="transmembrane region" description="Helical" evidence="1">
    <location>
        <begin position="184"/>
        <end position="204"/>
    </location>
</feature>
<gene>
    <name evidence="3" type="ORF">SAMN05216347_103220</name>
</gene>
<dbReference type="OrthoDB" id="1656061at2"/>
<accession>A0A1H0NU10</accession>
<keyword evidence="1" id="KW-0472">Membrane</keyword>
<dbReference type="SUPFAM" id="SSF55874">
    <property type="entry name" value="ATPase domain of HSP90 chaperone/DNA topoisomerase II/histidine kinase"/>
    <property type="match status" value="1"/>
</dbReference>
<feature type="transmembrane region" description="Helical" evidence="1">
    <location>
        <begin position="114"/>
        <end position="133"/>
    </location>
</feature>
<reference evidence="3 4" key="1">
    <citation type="submission" date="2016-10" db="EMBL/GenBank/DDBJ databases">
        <authorList>
            <person name="de Groot N.N."/>
        </authorList>
    </citation>
    <scope>NUCLEOTIDE SEQUENCE [LARGE SCALE GENOMIC DNA]</scope>
    <source>
        <strain evidence="3 4">Sb04</strain>
    </source>
</reference>
<dbReference type="PANTHER" id="PTHR40448:SF1">
    <property type="entry name" value="TWO-COMPONENT SENSOR HISTIDINE KINASE"/>
    <property type="match status" value="1"/>
</dbReference>
<evidence type="ECO:0000313" key="3">
    <source>
        <dbReference type="EMBL" id="SDO95880.1"/>
    </source>
</evidence>
<dbReference type="AlphaFoldDB" id="A0A1H0NU10"/>
<sequence length="442" mass="51534">MIKVSLLGYLVEAFYYPVIMIIYSNIRGGKLKLWEIIAISLSFFAIDFTCFYTIVFRFLVLAFLSYKRDKELPLSLHIFYASFPWVIESIFKRLIGFFIFPIFCSGYADLGNNLVYITVEASVVLLYFVLINLSKIDFQSFIELSEIKDLRKKLIFTDITMVFYYIMVEFLVSMEAYGGVNNLIYRQWLVVIYFIFFILMLFYMNRSYQNKLEKEIAIAREKELNYLSAYSKKIEALYEELRAFRHDYANILVSLREGIDRKDIGMIQKIYDSVLEDSADFIQNSKFNISRLANIEDDAIKSLLSAKFLEAEAKHIEVDLEVKEKIGVPDIPLLDYIRLLAILCDNAIEAALEAEHSAITIACFYQDDDYVLMVDNTTKEEQVPVDLIYQKDYSSKGNGRGIGLTTIHQMVRKYQNLTIETDSKDYHFCQSIRIKNMPTSKK</sequence>
<dbReference type="EMBL" id="FNJK01000003">
    <property type="protein sequence ID" value="SDO95880.1"/>
    <property type="molecule type" value="Genomic_DNA"/>
</dbReference>
<dbReference type="Proteomes" id="UP000183816">
    <property type="component" value="Unassembled WGS sequence"/>
</dbReference>
<keyword evidence="1" id="KW-0812">Transmembrane</keyword>
<feature type="transmembrane region" description="Helical" evidence="1">
    <location>
        <begin position="7"/>
        <end position="24"/>
    </location>
</feature>
<keyword evidence="1" id="KW-1133">Transmembrane helix</keyword>
<dbReference type="InterPro" id="IPR032834">
    <property type="entry name" value="NatK-like_C"/>
</dbReference>
<name>A0A1H0NU10_STREI</name>
<dbReference type="InterPro" id="IPR036890">
    <property type="entry name" value="HATPase_C_sf"/>
</dbReference>
<feature type="transmembrane region" description="Helical" evidence="1">
    <location>
        <begin position="85"/>
        <end position="108"/>
    </location>
</feature>
<feature type="transmembrane region" description="Helical" evidence="1">
    <location>
        <begin position="36"/>
        <end position="64"/>
    </location>
</feature>
<evidence type="ECO:0000259" key="2">
    <source>
        <dbReference type="Pfam" id="PF14501"/>
    </source>
</evidence>